<proteinExistence type="predicted"/>
<evidence type="ECO:0000313" key="1">
    <source>
        <dbReference type="EnsemblMetazoa" id="tetur21g02060.1"/>
    </source>
</evidence>
<dbReference type="AlphaFoldDB" id="T1KU43"/>
<dbReference type="Proteomes" id="UP000015104">
    <property type="component" value="Unassembled WGS sequence"/>
</dbReference>
<evidence type="ECO:0000313" key="2">
    <source>
        <dbReference type="Proteomes" id="UP000015104"/>
    </source>
</evidence>
<reference evidence="1" key="2">
    <citation type="submission" date="2015-06" db="UniProtKB">
        <authorList>
            <consortium name="EnsemblMetazoa"/>
        </authorList>
    </citation>
    <scope>IDENTIFICATION</scope>
</reference>
<accession>T1KU43</accession>
<dbReference type="EnsemblMetazoa" id="tetur21g02060.1">
    <property type="protein sequence ID" value="tetur21g02060.1"/>
    <property type="gene ID" value="tetur21g02060"/>
</dbReference>
<sequence>MLFTDEQKDSFTRMILKGIHYHEQRSQDYQYFQIDAIKLEMGSNQSQAKRQTKLNNEM</sequence>
<dbReference type="EMBL" id="CAEY01000548">
    <property type="status" value="NOT_ANNOTATED_CDS"/>
    <property type="molecule type" value="Genomic_DNA"/>
</dbReference>
<reference evidence="2" key="1">
    <citation type="submission" date="2011-08" db="EMBL/GenBank/DDBJ databases">
        <authorList>
            <person name="Rombauts S."/>
        </authorList>
    </citation>
    <scope>NUCLEOTIDE SEQUENCE</scope>
    <source>
        <strain evidence="2">London</strain>
    </source>
</reference>
<protein>
    <submittedName>
        <fullName evidence="1">Uncharacterized protein</fullName>
    </submittedName>
</protein>
<name>T1KU43_TETUR</name>
<dbReference type="HOGENOM" id="CLU_2981648_0_0_1"/>
<organism evidence="1 2">
    <name type="scientific">Tetranychus urticae</name>
    <name type="common">Two-spotted spider mite</name>
    <dbReference type="NCBI Taxonomy" id="32264"/>
    <lineage>
        <taxon>Eukaryota</taxon>
        <taxon>Metazoa</taxon>
        <taxon>Ecdysozoa</taxon>
        <taxon>Arthropoda</taxon>
        <taxon>Chelicerata</taxon>
        <taxon>Arachnida</taxon>
        <taxon>Acari</taxon>
        <taxon>Acariformes</taxon>
        <taxon>Trombidiformes</taxon>
        <taxon>Prostigmata</taxon>
        <taxon>Eleutherengona</taxon>
        <taxon>Raphignathae</taxon>
        <taxon>Tetranychoidea</taxon>
        <taxon>Tetranychidae</taxon>
        <taxon>Tetranychus</taxon>
    </lineage>
</organism>
<keyword evidence="2" id="KW-1185">Reference proteome</keyword>